<keyword evidence="2 5" id="KW-0812">Transmembrane</keyword>
<dbReference type="Gene3D" id="2.40.50.140">
    <property type="entry name" value="Nucleic acid-binding proteins"/>
    <property type="match status" value="1"/>
</dbReference>
<evidence type="ECO:0000313" key="10">
    <source>
        <dbReference type="Proteomes" id="UP000094463"/>
    </source>
</evidence>
<feature type="transmembrane region" description="Helical" evidence="5">
    <location>
        <begin position="335"/>
        <end position="356"/>
    </location>
</feature>
<feature type="domain" description="NfeD integral membrane" evidence="7">
    <location>
        <begin position="240"/>
        <end position="354"/>
    </location>
</feature>
<comment type="subcellular location">
    <subcellularLocation>
        <location evidence="1">Membrane</location>
        <topology evidence="1">Multi-pass membrane protein</topology>
    </subcellularLocation>
</comment>
<evidence type="ECO:0000259" key="6">
    <source>
        <dbReference type="Pfam" id="PF01957"/>
    </source>
</evidence>
<keyword evidence="4 5" id="KW-0472">Membrane</keyword>
<protein>
    <submittedName>
        <fullName evidence="9">Uncharacterized protein</fullName>
    </submittedName>
</protein>
<accession>A0A1D7QUC3</accession>
<keyword evidence="10" id="KW-1185">Reference proteome</keyword>
<feature type="domain" description="NfeD-like C-terminal" evidence="6">
    <location>
        <begin position="384"/>
        <end position="438"/>
    </location>
</feature>
<dbReference type="GO" id="GO:0005886">
    <property type="term" value="C:plasma membrane"/>
    <property type="evidence" value="ECO:0007669"/>
    <property type="project" value="TreeGrafter"/>
</dbReference>
<dbReference type="InterPro" id="IPR052165">
    <property type="entry name" value="Membrane_assoc_protease"/>
</dbReference>
<feature type="domain" description="NfeD1b N-terminal" evidence="8">
    <location>
        <begin position="36"/>
        <end position="222"/>
    </location>
</feature>
<feature type="transmembrane region" description="Helical" evidence="5">
    <location>
        <begin position="284"/>
        <end position="302"/>
    </location>
</feature>
<dbReference type="Pfam" id="PF01957">
    <property type="entry name" value="NfeD"/>
    <property type="match status" value="1"/>
</dbReference>
<evidence type="ECO:0000256" key="1">
    <source>
        <dbReference type="ARBA" id="ARBA00004141"/>
    </source>
</evidence>
<dbReference type="EMBL" id="CP012502">
    <property type="protein sequence ID" value="AOM82585.1"/>
    <property type="molecule type" value="Genomic_DNA"/>
</dbReference>
<dbReference type="InterPro" id="IPR056738">
    <property type="entry name" value="NfeD1b_N"/>
</dbReference>
<sequence>MKRLRLAIYMLLIISGMTMLFLPADQASGSGDGEIVYIVPVEKEVERGLQAFLERSIQTAEEEGASHIIFEVNTPGGFVDAAGGIATLIRNAEPDTTAFVVERALSAGAYISLNADEIVMAPGSSMGSASVIDGSGSAADDKAQSAWLANMREAAELNDRDPIYALAMADREIEIPELDITDENILTLTPSQALEVGYAEEVLSTREEVLEYIGYENAEIREMEVTLSEQIARFVTNPIVVPILLSIGSLGLVLELYSPGFGIPGIMGASALLLFFFGHLVAGFAGLETVILLGIGIVLLLIEVFSPSFGILGFLGIGAIMGSLVLSSYDTSMMLMSLLIAIVVTIVASVMFFKYVGYNGPLKRVVLLDQAGNDQGYISSESKNEHLGRTGTALTILRPSGVAEINDERLDVVSEGGYIEQGRKVKVISVSGSRIVVRELKSDEAE</sequence>
<proteinExistence type="predicted"/>
<organism evidence="9 10">
    <name type="scientific">Salisediminibacterium beveridgei</name>
    <dbReference type="NCBI Taxonomy" id="632773"/>
    <lineage>
        <taxon>Bacteria</taxon>
        <taxon>Bacillati</taxon>
        <taxon>Bacillota</taxon>
        <taxon>Bacilli</taxon>
        <taxon>Bacillales</taxon>
        <taxon>Bacillaceae</taxon>
        <taxon>Salisediminibacterium</taxon>
    </lineage>
</organism>
<dbReference type="Proteomes" id="UP000094463">
    <property type="component" value="Chromosome"/>
</dbReference>
<dbReference type="OrthoDB" id="9806253at2"/>
<feature type="transmembrane region" description="Helical" evidence="5">
    <location>
        <begin position="261"/>
        <end position="278"/>
    </location>
</feature>
<dbReference type="InterPro" id="IPR056739">
    <property type="entry name" value="NfeD_membrane"/>
</dbReference>
<evidence type="ECO:0000256" key="3">
    <source>
        <dbReference type="ARBA" id="ARBA00022989"/>
    </source>
</evidence>
<name>A0A1D7QUC3_9BACI</name>
<dbReference type="Pfam" id="PF25145">
    <property type="entry name" value="NfeD1b_N"/>
    <property type="match status" value="1"/>
</dbReference>
<feature type="transmembrane region" description="Helical" evidence="5">
    <location>
        <begin position="234"/>
        <end position="254"/>
    </location>
</feature>
<evidence type="ECO:0000256" key="5">
    <source>
        <dbReference type="SAM" id="Phobius"/>
    </source>
</evidence>
<dbReference type="STRING" id="632773.BBEV_1217"/>
<dbReference type="RefSeq" id="WP_069364657.1">
    <property type="nucleotide sequence ID" value="NZ_CP012502.1"/>
</dbReference>
<dbReference type="Pfam" id="PF24961">
    <property type="entry name" value="NfeD_membrane"/>
    <property type="match status" value="1"/>
</dbReference>
<evidence type="ECO:0000256" key="4">
    <source>
        <dbReference type="ARBA" id="ARBA00023136"/>
    </source>
</evidence>
<evidence type="ECO:0000313" key="9">
    <source>
        <dbReference type="EMBL" id="AOM82585.1"/>
    </source>
</evidence>
<dbReference type="AlphaFoldDB" id="A0A1D7QUC3"/>
<reference evidence="9 10" key="1">
    <citation type="submission" date="2015-08" db="EMBL/GenBank/DDBJ databases">
        <title>The complete genome sequence of Bacillus beveridgei MLTeJB.</title>
        <authorList>
            <person name="Hanson T.E."/>
            <person name="Mesa C."/>
            <person name="Basesman S.M."/>
            <person name="Oremland R.S."/>
        </authorList>
    </citation>
    <scope>NUCLEOTIDE SEQUENCE [LARGE SCALE GENOMIC DNA]</scope>
    <source>
        <strain evidence="9 10">MLTeJB</strain>
    </source>
</reference>
<dbReference type="SUPFAM" id="SSF52096">
    <property type="entry name" value="ClpP/crotonase"/>
    <property type="match status" value="1"/>
</dbReference>
<dbReference type="SUPFAM" id="SSF141322">
    <property type="entry name" value="NfeD domain-like"/>
    <property type="match status" value="1"/>
</dbReference>
<dbReference type="Gene3D" id="3.90.226.10">
    <property type="entry name" value="2-enoyl-CoA Hydratase, Chain A, domain 1"/>
    <property type="match status" value="1"/>
</dbReference>
<dbReference type="InterPro" id="IPR012340">
    <property type="entry name" value="NA-bd_OB-fold"/>
</dbReference>
<dbReference type="InterPro" id="IPR002810">
    <property type="entry name" value="NfeD-like_C"/>
</dbReference>
<dbReference type="PATRIC" id="fig|632773.3.peg.1289"/>
<gene>
    <name evidence="9" type="ORF">BBEV_1217</name>
</gene>
<dbReference type="CDD" id="cd07021">
    <property type="entry name" value="Clp_protease_NfeD_like"/>
    <property type="match status" value="1"/>
</dbReference>
<dbReference type="PANTHER" id="PTHR33507">
    <property type="entry name" value="INNER MEMBRANE PROTEIN YBBJ"/>
    <property type="match status" value="1"/>
</dbReference>
<dbReference type="KEGG" id="bbev:BBEV_1217"/>
<dbReference type="PANTHER" id="PTHR33507:SF3">
    <property type="entry name" value="INNER MEMBRANE PROTEIN YBBJ"/>
    <property type="match status" value="1"/>
</dbReference>
<dbReference type="InterPro" id="IPR029045">
    <property type="entry name" value="ClpP/crotonase-like_dom_sf"/>
</dbReference>
<evidence type="ECO:0000256" key="2">
    <source>
        <dbReference type="ARBA" id="ARBA00022692"/>
    </source>
</evidence>
<evidence type="ECO:0000259" key="8">
    <source>
        <dbReference type="Pfam" id="PF25145"/>
    </source>
</evidence>
<keyword evidence="3 5" id="KW-1133">Transmembrane helix</keyword>
<evidence type="ECO:0000259" key="7">
    <source>
        <dbReference type="Pfam" id="PF24961"/>
    </source>
</evidence>